<dbReference type="OrthoDB" id="1261541at2"/>
<accession>A0A1W2AVC9</accession>
<evidence type="ECO:0000313" key="2">
    <source>
        <dbReference type="Proteomes" id="UP000192393"/>
    </source>
</evidence>
<dbReference type="Proteomes" id="UP000192393">
    <property type="component" value="Unassembled WGS sequence"/>
</dbReference>
<protein>
    <submittedName>
        <fullName evidence="1">Uncharacterized protein</fullName>
    </submittedName>
</protein>
<name>A0A1W2AVC9_9FLAO</name>
<dbReference type="AlphaFoldDB" id="A0A1W2AVC9"/>
<gene>
    <name evidence="1" type="ORF">SAMN06296427_105103</name>
</gene>
<evidence type="ECO:0000313" key="1">
    <source>
        <dbReference type="EMBL" id="SMC64643.1"/>
    </source>
</evidence>
<proteinExistence type="predicted"/>
<dbReference type="RefSeq" id="WP_084017311.1">
    <property type="nucleotide sequence ID" value="NZ_FWXS01000005.1"/>
</dbReference>
<dbReference type="EMBL" id="FWXS01000005">
    <property type="protein sequence ID" value="SMC64643.1"/>
    <property type="molecule type" value="Genomic_DNA"/>
</dbReference>
<reference evidence="2" key="1">
    <citation type="submission" date="2017-04" db="EMBL/GenBank/DDBJ databases">
        <authorList>
            <person name="Varghese N."/>
            <person name="Submissions S."/>
        </authorList>
    </citation>
    <scope>NUCLEOTIDE SEQUENCE [LARGE SCALE GENOMIC DNA]</scope>
    <source>
        <strain evidence="2">CGMCC 1.12708</strain>
    </source>
</reference>
<dbReference type="STRING" id="1434700.SAMN06296427_105103"/>
<sequence length="147" mass="16444">MKKILLILMSTLMLVNCKDDDDSKSESAQNKITYNGEEFPIIDFELLDDGADIILTGIVNQEDNGFIIRFLSHDIENVEGNYTIKREDEIFNSNLHCHVVMNLPNTDMLISAGNVSVNVDDNTIMLEFEFEGLGVSGSVKGYYKGSL</sequence>
<organism evidence="1 2">
    <name type="scientific">Moheibacter sediminis</name>
    <dbReference type="NCBI Taxonomy" id="1434700"/>
    <lineage>
        <taxon>Bacteria</taxon>
        <taxon>Pseudomonadati</taxon>
        <taxon>Bacteroidota</taxon>
        <taxon>Flavobacteriia</taxon>
        <taxon>Flavobacteriales</taxon>
        <taxon>Weeksellaceae</taxon>
        <taxon>Moheibacter</taxon>
    </lineage>
</organism>
<keyword evidence="2" id="KW-1185">Reference proteome</keyword>